<accession>A0A7N2KQL3</accession>
<evidence type="ECO:0000313" key="6">
    <source>
        <dbReference type="Proteomes" id="UP000594261"/>
    </source>
</evidence>
<feature type="repeat" description="PPR" evidence="3">
    <location>
        <begin position="200"/>
        <end position="234"/>
    </location>
</feature>
<dbReference type="Pfam" id="PF14432">
    <property type="entry name" value="DYW_deaminase"/>
    <property type="match status" value="1"/>
</dbReference>
<dbReference type="PANTHER" id="PTHR47926">
    <property type="entry name" value="PENTATRICOPEPTIDE REPEAT-CONTAINING PROTEIN"/>
    <property type="match status" value="1"/>
</dbReference>
<proteinExistence type="inferred from homology"/>
<sequence length="798" mass="91000">MRWTCLNTRSFSSTTFFKQTHLFSLLSLTINTTKFEFHGIQSYCYHSTNKSAIGLLHAKAVKSGSFQNLSVVNYILSLSVKSQYLDYAQKAFDEIPDRDVRTWTILMSGYARIGASRMVLDLFRGMQIEGVLPNQYTLSSVLKCCSSVSDLRTGKGIHGWILRNGINLDVVLENSILDVYVKCGAFDYAKKLFELMVEKDAVSWNIMVGAYLHMGDMEKSLNMFRSLPYKEVSSWNTIIDGLMQNGYERTGLELLYEMVKNGPAFNKVTFSIALVLVSSLYIMEFGRQIHGRILRIGLQKDGFVRTSLIDMYCKCGKMEKASMIFRKMPLNGVRNQNSKITFDESMTEIVSWSSMVSGYVRNGEYEEAMKLFISMVWEQVEVDKFTTTSIVSACANAGNLELGRQIHAYVLKVGHTMDVHLSSSLIDMYAKCGCWDDAWTTFKQTANLNVVLWTSMITGCALHGQGRQAVCLFEQMMREGIKPNEVTFVGVLTACSHAGLLEEGCKYFRLMKEFYGIKPGFEHFTCMVDLYGRAGHLDKAKDFIHENGISHLSGVWRSFLSSCRLHKNIEMGKWVSETLLQLEPLDAGTYILLSNMCATTDSWEEAAKVRSLMQKRRVNKIPGQSWIQLKNQVHTFVMGDRSHPQDKEIYLYLDELIGTLKGIGYSSDVKLVTQDVEEEQREVLLGYHSEKLAIVYGIISTTSEIPIRIMKNLRVCTDCHSFIKYTSQLLHREIIVRDIHRFHHFKHVTVCGHHNWEALHIVFYLNPVMELDRNSIEKECSSHLIILEDKLPIPLFSS</sequence>
<dbReference type="PROSITE" id="PS51375">
    <property type="entry name" value="PPR"/>
    <property type="match status" value="6"/>
</dbReference>
<feature type="repeat" description="PPR" evidence="3">
    <location>
        <begin position="169"/>
        <end position="199"/>
    </location>
</feature>
<feature type="repeat" description="PPR" evidence="3">
    <location>
        <begin position="348"/>
        <end position="382"/>
    </location>
</feature>
<dbReference type="PANTHER" id="PTHR47926:SF347">
    <property type="entry name" value="PENTATRICOPEPTIDE REPEAT-CONTAINING PROTEIN"/>
    <property type="match status" value="1"/>
</dbReference>
<dbReference type="InterPro" id="IPR046960">
    <property type="entry name" value="PPR_At4g14850-like_plant"/>
</dbReference>
<dbReference type="GO" id="GO:0008270">
    <property type="term" value="F:zinc ion binding"/>
    <property type="evidence" value="ECO:0007669"/>
    <property type="project" value="InterPro"/>
</dbReference>
<feature type="repeat" description="PPR" evidence="3">
    <location>
        <begin position="449"/>
        <end position="483"/>
    </location>
</feature>
<dbReference type="Pfam" id="PF20430">
    <property type="entry name" value="Eplus_motif"/>
    <property type="match status" value="1"/>
</dbReference>
<dbReference type="InParanoid" id="A0A7N2KQL3"/>
<dbReference type="AlphaFoldDB" id="A0A7N2KQL3"/>
<evidence type="ECO:0000259" key="4">
    <source>
        <dbReference type="Pfam" id="PF14432"/>
    </source>
</evidence>
<protein>
    <recommendedName>
        <fullName evidence="4">DYW domain-containing protein</fullName>
    </recommendedName>
</protein>
<organism evidence="5 6">
    <name type="scientific">Quercus lobata</name>
    <name type="common">Valley oak</name>
    <dbReference type="NCBI Taxonomy" id="97700"/>
    <lineage>
        <taxon>Eukaryota</taxon>
        <taxon>Viridiplantae</taxon>
        <taxon>Streptophyta</taxon>
        <taxon>Embryophyta</taxon>
        <taxon>Tracheophyta</taxon>
        <taxon>Spermatophyta</taxon>
        <taxon>Magnoliopsida</taxon>
        <taxon>eudicotyledons</taxon>
        <taxon>Gunneridae</taxon>
        <taxon>Pentapetalae</taxon>
        <taxon>rosids</taxon>
        <taxon>fabids</taxon>
        <taxon>Fagales</taxon>
        <taxon>Fagaceae</taxon>
        <taxon>Quercus</taxon>
    </lineage>
</organism>
<dbReference type="EnsemblPlants" id="QL01p048565:mrna">
    <property type="protein sequence ID" value="QL01p048565:mrna"/>
    <property type="gene ID" value="QL01p048565"/>
</dbReference>
<dbReference type="InterPro" id="IPR011990">
    <property type="entry name" value="TPR-like_helical_dom_sf"/>
</dbReference>
<dbReference type="GO" id="GO:0009451">
    <property type="term" value="P:RNA modification"/>
    <property type="evidence" value="ECO:0007669"/>
    <property type="project" value="InterPro"/>
</dbReference>
<keyword evidence="2" id="KW-0677">Repeat</keyword>
<reference evidence="5" key="2">
    <citation type="submission" date="2021-01" db="UniProtKB">
        <authorList>
            <consortium name="EnsemblPlants"/>
        </authorList>
    </citation>
    <scope>IDENTIFICATION</scope>
</reference>
<feature type="repeat" description="PPR" evidence="3">
    <location>
        <begin position="99"/>
        <end position="133"/>
    </location>
</feature>
<dbReference type="InterPro" id="IPR046849">
    <property type="entry name" value="E2_motif"/>
</dbReference>
<reference evidence="5 6" key="1">
    <citation type="journal article" date="2016" name="G3 (Bethesda)">
        <title>First Draft Assembly and Annotation of the Genome of a California Endemic Oak Quercus lobata Nee (Fagaceae).</title>
        <authorList>
            <person name="Sork V.L."/>
            <person name="Fitz-Gibbon S.T."/>
            <person name="Puiu D."/>
            <person name="Crepeau M."/>
            <person name="Gugger P.F."/>
            <person name="Sherman R."/>
            <person name="Stevens K."/>
            <person name="Langley C.H."/>
            <person name="Pellegrini M."/>
            <person name="Salzberg S.L."/>
        </authorList>
    </citation>
    <scope>NUCLEOTIDE SEQUENCE [LARGE SCALE GENOMIC DNA]</scope>
    <source>
        <strain evidence="5 6">cv. SW786</strain>
    </source>
</reference>
<dbReference type="OMA" id="HEAIVWK"/>
<dbReference type="Pfam" id="PF13041">
    <property type="entry name" value="PPR_2"/>
    <property type="match status" value="3"/>
</dbReference>
<dbReference type="FunFam" id="1.25.40.10:FF:000361">
    <property type="entry name" value="Pentatricopeptide repeat-containing protein chloroplastic"/>
    <property type="match status" value="1"/>
</dbReference>
<dbReference type="Gramene" id="QL01p048565:mrna">
    <property type="protein sequence ID" value="QL01p048565:mrna"/>
    <property type="gene ID" value="QL01p048565"/>
</dbReference>
<evidence type="ECO:0000256" key="1">
    <source>
        <dbReference type="ARBA" id="ARBA00006643"/>
    </source>
</evidence>
<dbReference type="InterPro" id="IPR032867">
    <property type="entry name" value="DYW_dom"/>
</dbReference>
<dbReference type="NCBIfam" id="TIGR00756">
    <property type="entry name" value="PPR"/>
    <property type="match status" value="6"/>
</dbReference>
<keyword evidence="6" id="KW-1185">Reference proteome</keyword>
<evidence type="ECO:0000256" key="2">
    <source>
        <dbReference type="ARBA" id="ARBA00022737"/>
    </source>
</evidence>
<dbReference type="Gene3D" id="1.25.40.10">
    <property type="entry name" value="Tetratricopeptide repeat domain"/>
    <property type="match status" value="5"/>
</dbReference>
<dbReference type="GO" id="GO:0003723">
    <property type="term" value="F:RNA binding"/>
    <property type="evidence" value="ECO:0007669"/>
    <property type="project" value="InterPro"/>
</dbReference>
<feature type="domain" description="DYW" evidence="4">
    <location>
        <begin position="664"/>
        <end position="756"/>
    </location>
</feature>
<dbReference type="InterPro" id="IPR002885">
    <property type="entry name" value="PPR_rpt"/>
</dbReference>
<feature type="repeat" description="PPR" evidence="3">
    <location>
        <begin position="301"/>
        <end position="335"/>
    </location>
</feature>
<evidence type="ECO:0000256" key="3">
    <source>
        <dbReference type="PROSITE-ProRule" id="PRU00708"/>
    </source>
</evidence>
<name>A0A7N2KQL3_QUELO</name>
<comment type="similarity">
    <text evidence="1">Belongs to the PPR family. PCMP-H subfamily.</text>
</comment>
<dbReference type="EMBL" id="LRBV02000001">
    <property type="status" value="NOT_ANNOTATED_CDS"/>
    <property type="molecule type" value="Genomic_DNA"/>
</dbReference>
<dbReference type="Proteomes" id="UP000594261">
    <property type="component" value="Chromosome 1"/>
</dbReference>
<dbReference type="Pfam" id="PF20431">
    <property type="entry name" value="E_motif"/>
    <property type="match status" value="1"/>
</dbReference>
<dbReference type="InterPro" id="IPR046848">
    <property type="entry name" value="E_motif"/>
</dbReference>
<dbReference type="FunFam" id="1.25.40.10:FF:000305">
    <property type="entry name" value="Pentatricopeptide repeat-containing protein mitochondrial"/>
    <property type="match status" value="1"/>
</dbReference>
<evidence type="ECO:0000313" key="5">
    <source>
        <dbReference type="EnsemblPlants" id="QL01p048565:mrna"/>
    </source>
</evidence>
<dbReference type="Pfam" id="PF01535">
    <property type="entry name" value="PPR"/>
    <property type="match status" value="6"/>
</dbReference>